<dbReference type="InterPro" id="IPR011032">
    <property type="entry name" value="GroES-like_sf"/>
</dbReference>
<dbReference type="PANTHER" id="PTHR11695">
    <property type="entry name" value="ALCOHOL DEHYDROGENASE RELATED"/>
    <property type="match status" value="1"/>
</dbReference>
<accession>A0AA38XXK7</accession>
<dbReference type="PRINTS" id="PR00081">
    <property type="entry name" value="GDHRDH"/>
</dbReference>
<dbReference type="InterPro" id="IPR036291">
    <property type="entry name" value="NAD(P)-bd_dom_sf"/>
</dbReference>
<evidence type="ECO:0000256" key="1">
    <source>
        <dbReference type="ARBA" id="ARBA00022857"/>
    </source>
</evidence>
<protein>
    <recommendedName>
        <fullName evidence="2">Enoyl reductase (ER) domain-containing protein</fullName>
    </recommendedName>
</protein>
<dbReference type="PANTHER" id="PTHR11695:SF294">
    <property type="entry name" value="RETICULON-4-INTERACTING PROTEIN 1, MITOCHONDRIAL"/>
    <property type="match status" value="1"/>
</dbReference>
<name>A0AA38XXK7_9EURO</name>
<dbReference type="Pfam" id="PF00106">
    <property type="entry name" value="adh_short"/>
    <property type="match status" value="1"/>
</dbReference>
<feature type="domain" description="Enoyl reductase (ER)" evidence="2">
    <location>
        <begin position="249"/>
        <end position="569"/>
    </location>
</feature>
<dbReference type="InterPro" id="IPR020843">
    <property type="entry name" value="ER"/>
</dbReference>
<dbReference type="AlphaFoldDB" id="A0AA38XXK7"/>
<keyword evidence="1" id="KW-0521">NADP</keyword>
<dbReference type="Pfam" id="PF08240">
    <property type="entry name" value="ADH_N"/>
    <property type="match status" value="1"/>
</dbReference>
<evidence type="ECO:0000259" key="2">
    <source>
        <dbReference type="SMART" id="SM00829"/>
    </source>
</evidence>
<dbReference type="EMBL" id="JAPDRN010000077">
    <property type="protein sequence ID" value="KAJ9627459.1"/>
    <property type="molecule type" value="Genomic_DNA"/>
</dbReference>
<proteinExistence type="predicted"/>
<dbReference type="InterPro" id="IPR050700">
    <property type="entry name" value="YIM1/Zinc_Alcohol_DH_Fams"/>
</dbReference>
<dbReference type="SMART" id="SM00829">
    <property type="entry name" value="PKS_ER"/>
    <property type="match status" value="1"/>
</dbReference>
<dbReference type="InterPro" id="IPR013154">
    <property type="entry name" value="ADH-like_N"/>
</dbReference>
<sequence>MSQLPTVLITGASSGIGTVYAERFARRGHDLVLVARDKARLQTLAARLRQDTGVSVDVVPADLTQRADLAAIETRLRDDARIGILINNAGIAQSGGFTAQSADNIEQLVVLNTLALARLAAAVAPRLATAGEGAIVNIGSVVGLAPELGMSVYGATKAFALFLSQGLSLELSPKGVYVQAVLPAATRTEIWERAGIDINTLPEVMDVGELVDAALVGFDRREPVTIPPLHVAERWDTLDAAPFLIDRYGKKETGHIDDVPTPALRDDDVLIRVHAASVNALDPKIRRGEFKVILPYRLPLILGNDLAGTVARVGAGVSWFKPGDEVYARPDDDRIGTFAEFIAVSAASVALKPHNLTMVEAASLPLVALTAWQALVETAQLKPGQRVFIQAGSGGVGTVAIQLAKHLGAFVATTTSTANVAWVKELGADVVIDYKQQDFASELRDYDVVLNSLGKEELERSLQILKPGGHLISISGPPTPAFAIARGLAWPLKQVLRLLSHGIRSKAKQKGVSYTFVFMRADGKQLSEITSLAESGAIRPVIDRVFPFQDTQGALAHVESGRAKGKVVVELP</sequence>
<dbReference type="PRINTS" id="PR00080">
    <property type="entry name" value="SDRFAMILY"/>
</dbReference>
<dbReference type="Gene3D" id="3.90.180.10">
    <property type="entry name" value="Medium-chain alcohol dehydrogenases, catalytic domain"/>
    <property type="match status" value="1"/>
</dbReference>
<dbReference type="InterPro" id="IPR020904">
    <property type="entry name" value="Sc_DH/Rdtase_CS"/>
</dbReference>
<dbReference type="PROSITE" id="PS00061">
    <property type="entry name" value="ADH_SHORT"/>
    <property type="match status" value="1"/>
</dbReference>
<dbReference type="GO" id="GO:0016491">
    <property type="term" value="F:oxidoreductase activity"/>
    <property type="evidence" value="ECO:0007669"/>
    <property type="project" value="InterPro"/>
</dbReference>
<dbReference type="CDD" id="cd05233">
    <property type="entry name" value="SDR_c"/>
    <property type="match status" value="1"/>
</dbReference>
<reference evidence="3" key="1">
    <citation type="submission" date="2022-10" db="EMBL/GenBank/DDBJ databases">
        <title>Culturing micro-colonial fungi from biological soil crusts in the Mojave desert and describing Neophaeococcomyces mojavensis, and introducing the new genera and species Taxawa tesnikishii.</title>
        <authorList>
            <person name="Kurbessoian T."/>
            <person name="Stajich J.E."/>
        </authorList>
    </citation>
    <scope>NUCLEOTIDE SEQUENCE</scope>
    <source>
        <strain evidence="3">TK_35</strain>
    </source>
</reference>
<dbReference type="SUPFAM" id="SSF50129">
    <property type="entry name" value="GroES-like"/>
    <property type="match status" value="1"/>
</dbReference>
<gene>
    <name evidence="3" type="ORF">H2204_009686</name>
</gene>
<dbReference type="Pfam" id="PF13602">
    <property type="entry name" value="ADH_zinc_N_2"/>
    <property type="match status" value="1"/>
</dbReference>
<evidence type="ECO:0000313" key="3">
    <source>
        <dbReference type="EMBL" id="KAJ9627459.1"/>
    </source>
</evidence>
<dbReference type="CDD" id="cd05289">
    <property type="entry name" value="MDR_like_2"/>
    <property type="match status" value="1"/>
</dbReference>
<dbReference type="InterPro" id="IPR002347">
    <property type="entry name" value="SDR_fam"/>
</dbReference>
<dbReference type="Gene3D" id="3.40.50.720">
    <property type="entry name" value="NAD(P)-binding Rossmann-like Domain"/>
    <property type="match status" value="2"/>
</dbReference>
<organism evidence="3">
    <name type="scientific">Knufia peltigerae</name>
    <dbReference type="NCBI Taxonomy" id="1002370"/>
    <lineage>
        <taxon>Eukaryota</taxon>
        <taxon>Fungi</taxon>
        <taxon>Dikarya</taxon>
        <taxon>Ascomycota</taxon>
        <taxon>Pezizomycotina</taxon>
        <taxon>Eurotiomycetes</taxon>
        <taxon>Chaetothyriomycetidae</taxon>
        <taxon>Chaetothyriales</taxon>
        <taxon>Trichomeriaceae</taxon>
        <taxon>Knufia</taxon>
    </lineage>
</organism>
<dbReference type="SUPFAM" id="SSF51735">
    <property type="entry name" value="NAD(P)-binding Rossmann-fold domains"/>
    <property type="match status" value="2"/>
</dbReference>
<comment type="caution">
    <text evidence="3">The sequence shown here is derived from an EMBL/GenBank/DDBJ whole genome shotgun (WGS) entry which is preliminary data.</text>
</comment>